<feature type="repeat" description="PPR" evidence="2">
    <location>
        <begin position="306"/>
        <end position="340"/>
    </location>
</feature>
<evidence type="ECO:0000313" key="5">
    <source>
        <dbReference type="Proteomes" id="UP000886520"/>
    </source>
</evidence>
<dbReference type="EMBL" id="JABFUD020000001">
    <property type="protein sequence ID" value="KAI5084287.1"/>
    <property type="molecule type" value="Genomic_DNA"/>
</dbReference>
<dbReference type="PANTHER" id="PTHR47926">
    <property type="entry name" value="PENTATRICOPEPTIDE REPEAT-CONTAINING PROTEIN"/>
    <property type="match status" value="1"/>
</dbReference>
<dbReference type="GO" id="GO:0003723">
    <property type="term" value="F:RNA binding"/>
    <property type="evidence" value="ECO:0007669"/>
    <property type="project" value="InterPro"/>
</dbReference>
<dbReference type="PANTHER" id="PTHR47926:SF361">
    <property type="entry name" value="PENTACOTRIPEPTIDE-REPEAT REGION OF PRORP DOMAIN-CONTAINING PROTEIN"/>
    <property type="match status" value="1"/>
</dbReference>
<dbReference type="AlphaFoldDB" id="A0A9D4VDK2"/>
<name>A0A9D4VDK2_ADICA</name>
<dbReference type="NCBIfam" id="TIGR00756">
    <property type="entry name" value="PPR"/>
    <property type="match status" value="4"/>
</dbReference>
<comment type="caution">
    <text evidence="4">The sequence shown here is derived from an EMBL/GenBank/DDBJ whole genome shotgun (WGS) entry which is preliminary data.</text>
</comment>
<sequence>MAFDGKIRPIDSSKVLIKTCSEVQLHEPIKASCKVQHNERLDFGRGFSLQGSCPEALQLLQQMEEAGLLPNIRTWNAILAGYSQQGHDKEASQLFQQISHEGLEASIVTWNTLISGLVLHGHSQEALNMYLRMMYEGGKPDKATFMPILKACADVTNLNFGRLIHEQVNFEESDLDVETTLVDMYAKCACLEDARNIFERLPERDFAVYNSLIAGYVLQGHLLVALLLFLRMQKEGVMCDTTTFLSMIRICSRITASICGKLIHSIAIEDGADASEYVSTSLIDMYVECGSFKDACRIFDMMSKIYITCWNALITGYALYSDFSSVYQTLELMRKNGLNPDSVTFTSLLGACSLTGAIGDGSYLLNSMRETYDVTPAHEHFGCMVNLLGAAGCLMEAEDLLRVMPLKPTIVPWTSLLNSCRVHSEVDLAEVCFQHIIDIDECCASAFLLMLNIYTAAGMVDKVEKLKAMRQHVNAWKEPGKAYIEIGGVVHSFVVGDDIHPQNDAIYESISDSIAYSYIFCVVVLMPWEIHLKLFTGS</sequence>
<dbReference type="OrthoDB" id="185373at2759"/>
<reference evidence="4" key="1">
    <citation type="submission" date="2021-01" db="EMBL/GenBank/DDBJ databases">
        <title>Adiantum capillus-veneris genome.</title>
        <authorList>
            <person name="Fang Y."/>
            <person name="Liao Q."/>
        </authorList>
    </citation>
    <scope>NUCLEOTIDE SEQUENCE</scope>
    <source>
        <strain evidence="4">H3</strain>
        <tissue evidence="4">Leaf</tissue>
    </source>
</reference>
<feature type="transmembrane region" description="Helical" evidence="3">
    <location>
        <begin position="343"/>
        <end position="365"/>
    </location>
</feature>
<keyword evidence="3" id="KW-0472">Membrane</keyword>
<organism evidence="4 5">
    <name type="scientific">Adiantum capillus-veneris</name>
    <name type="common">Maidenhair fern</name>
    <dbReference type="NCBI Taxonomy" id="13818"/>
    <lineage>
        <taxon>Eukaryota</taxon>
        <taxon>Viridiplantae</taxon>
        <taxon>Streptophyta</taxon>
        <taxon>Embryophyta</taxon>
        <taxon>Tracheophyta</taxon>
        <taxon>Polypodiopsida</taxon>
        <taxon>Polypodiidae</taxon>
        <taxon>Polypodiales</taxon>
        <taxon>Pteridineae</taxon>
        <taxon>Pteridaceae</taxon>
        <taxon>Vittarioideae</taxon>
        <taxon>Adiantum</taxon>
    </lineage>
</organism>
<evidence type="ECO:0000256" key="2">
    <source>
        <dbReference type="PROSITE-ProRule" id="PRU00708"/>
    </source>
</evidence>
<proteinExistence type="predicted"/>
<dbReference type="InterPro" id="IPR046848">
    <property type="entry name" value="E_motif"/>
</dbReference>
<dbReference type="FunFam" id="1.25.40.10:FF:000090">
    <property type="entry name" value="Pentatricopeptide repeat-containing protein, chloroplastic"/>
    <property type="match status" value="1"/>
</dbReference>
<accession>A0A9D4VDK2</accession>
<dbReference type="Pfam" id="PF01535">
    <property type="entry name" value="PPR"/>
    <property type="match status" value="4"/>
</dbReference>
<evidence type="ECO:0000256" key="1">
    <source>
        <dbReference type="ARBA" id="ARBA00022737"/>
    </source>
</evidence>
<dbReference type="Pfam" id="PF20431">
    <property type="entry name" value="E_motif"/>
    <property type="match status" value="1"/>
</dbReference>
<dbReference type="Gene3D" id="1.25.40.10">
    <property type="entry name" value="Tetratricopeptide repeat domain"/>
    <property type="match status" value="3"/>
</dbReference>
<keyword evidence="1" id="KW-0677">Repeat</keyword>
<gene>
    <name evidence="4" type="ORF">GOP47_0000456</name>
</gene>
<feature type="transmembrane region" description="Helical" evidence="3">
    <location>
        <begin position="305"/>
        <end position="323"/>
    </location>
</feature>
<dbReference type="Proteomes" id="UP000886520">
    <property type="component" value="Chromosome 1"/>
</dbReference>
<dbReference type="InterPro" id="IPR046960">
    <property type="entry name" value="PPR_At4g14850-like_plant"/>
</dbReference>
<evidence type="ECO:0000313" key="4">
    <source>
        <dbReference type="EMBL" id="KAI5084287.1"/>
    </source>
</evidence>
<dbReference type="PROSITE" id="PS51375">
    <property type="entry name" value="PPR"/>
    <property type="match status" value="4"/>
</dbReference>
<dbReference type="InterPro" id="IPR011990">
    <property type="entry name" value="TPR-like_helical_dom_sf"/>
</dbReference>
<protein>
    <recommendedName>
        <fullName evidence="6">Pentatricopeptide repeat-containing protein</fullName>
    </recommendedName>
</protein>
<dbReference type="InterPro" id="IPR002885">
    <property type="entry name" value="PPR_rpt"/>
</dbReference>
<evidence type="ECO:0000256" key="3">
    <source>
        <dbReference type="SAM" id="Phobius"/>
    </source>
</evidence>
<keyword evidence="5" id="KW-1185">Reference proteome</keyword>
<feature type="repeat" description="PPR" evidence="2">
    <location>
        <begin position="106"/>
        <end position="140"/>
    </location>
</feature>
<feature type="repeat" description="PPR" evidence="2">
    <location>
        <begin position="205"/>
        <end position="239"/>
    </location>
</feature>
<feature type="repeat" description="PPR" evidence="2">
    <location>
        <begin position="71"/>
        <end position="105"/>
    </location>
</feature>
<evidence type="ECO:0008006" key="6">
    <source>
        <dbReference type="Google" id="ProtNLM"/>
    </source>
</evidence>
<keyword evidence="3" id="KW-0812">Transmembrane</keyword>
<feature type="transmembrane region" description="Helical" evidence="3">
    <location>
        <begin position="206"/>
        <end position="230"/>
    </location>
</feature>
<keyword evidence="3" id="KW-1133">Transmembrane helix</keyword>
<dbReference type="GO" id="GO:0009451">
    <property type="term" value="P:RNA modification"/>
    <property type="evidence" value="ECO:0007669"/>
    <property type="project" value="InterPro"/>
</dbReference>
<dbReference type="Pfam" id="PF13041">
    <property type="entry name" value="PPR_2"/>
    <property type="match status" value="3"/>
</dbReference>